<evidence type="ECO:0000259" key="1">
    <source>
        <dbReference type="PROSITE" id="PS50878"/>
    </source>
</evidence>
<dbReference type="Pfam" id="PF00078">
    <property type="entry name" value="RVT_1"/>
    <property type="match status" value="1"/>
</dbReference>
<dbReference type="SUPFAM" id="SSF56672">
    <property type="entry name" value="DNA/RNA polymerases"/>
    <property type="match status" value="1"/>
</dbReference>
<evidence type="ECO:0000313" key="2">
    <source>
        <dbReference type="EMBL" id="CAH2107801.1"/>
    </source>
</evidence>
<comment type="caution">
    <text evidence="2">The sequence shown here is derived from an EMBL/GenBank/DDBJ whole genome shotgun (WGS) entry which is preliminary data.</text>
</comment>
<feature type="domain" description="Reverse transcriptase" evidence="1">
    <location>
        <begin position="276"/>
        <end position="435"/>
    </location>
</feature>
<name>A0AAU9V730_EUPED</name>
<dbReference type="PANTHER" id="PTHR19446">
    <property type="entry name" value="REVERSE TRANSCRIPTASES"/>
    <property type="match status" value="1"/>
</dbReference>
<gene>
    <name evidence="2" type="ORF">EEDITHA_LOCUS21797</name>
</gene>
<evidence type="ECO:0000313" key="3">
    <source>
        <dbReference type="Proteomes" id="UP001153954"/>
    </source>
</evidence>
<dbReference type="AlphaFoldDB" id="A0AAU9V730"/>
<dbReference type="PROSITE" id="PS50878">
    <property type="entry name" value="RT_POL"/>
    <property type="match status" value="1"/>
</dbReference>
<dbReference type="GO" id="GO:0071897">
    <property type="term" value="P:DNA biosynthetic process"/>
    <property type="evidence" value="ECO:0007669"/>
    <property type="project" value="UniProtKB-ARBA"/>
</dbReference>
<accession>A0AAU9V730</accession>
<proteinExistence type="predicted"/>
<sequence length="435" mass="49814">MVQNIEVLNLNFSSDHRPVRATLTLLDAKKNRSGFKNTQNATLKSEDELARYKECISAHLPDLLDSQGNISVQTHYDKIISAITESLQSARTSNKNTRHKILSDRTLALLKRRQLLQKTTNKTRSMKNELSALYKLVGKRIKSDYTNYRSKILEKNLAQSGSSKKAYNELRTNKTWIDGLEIKGKTLNNRNDIIAIATDFYKKLYNVQGHENIDDSINFQSGELPISCMPFSETEVIQAINRLKANKSPGSDNITNESIKSAHLLLTLPLTQLFNRILENANTPTQWSQSDIILIYKKGDPRDVVNYRPISLLPCIYKLFSFLINRRISITLEAEQAIEQAGFRKSFSTIDHIHTLELVIEKYREKRRALYIAYIDYKKAFDTVSHSSIWKALIEQGVARGYIQVMKSIYNNNMGRVKLERVGPSFPHQKRSETG</sequence>
<reference evidence="2" key="1">
    <citation type="submission" date="2022-03" db="EMBL/GenBank/DDBJ databases">
        <authorList>
            <person name="Tunstrom K."/>
        </authorList>
    </citation>
    <scope>NUCLEOTIDE SEQUENCE</scope>
</reference>
<organism evidence="2 3">
    <name type="scientific">Euphydryas editha</name>
    <name type="common">Edith's checkerspot</name>
    <dbReference type="NCBI Taxonomy" id="104508"/>
    <lineage>
        <taxon>Eukaryota</taxon>
        <taxon>Metazoa</taxon>
        <taxon>Ecdysozoa</taxon>
        <taxon>Arthropoda</taxon>
        <taxon>Hexapoda</taxon>
        <taxon>Insecta</taxon>
        <taxon>Pterygota</taxon>
        <taxon>Neoptera</taxon>
        <taxon>Endopterygota</taxon>
        <taxon>Lepidoptera</taxon>
        <taxon>Glossata</taxon>
        <taxon>Ditrysia</taxon>
        <taxon>Papilionoidea</taxon>
        <taxon>Nymphalidae</taxon>
        <taxon>Nymphalinae</taxon>
        <taxon>Euphydryas</taxon>
    </lineage>
</organism>
<protein>
    <recommendedName>
        <fullName evidence="1">Reverse transcriptase domain-containing protein</fullName>
    </recommendedName>
</protein>
<dbReference type="InterPro" id="IPR043502">
    <property type="entry name" value="DNA/RNA_pol_sf"/>
</dbReference>
<dbReference type="InterPro" id="IPR000477">
    <property type="entry name" value="RT_dom"/>
</dbReference>
<dbReference type="CDD" id="cd01650">
    <property type="entry name" value="RT_nLTR_like"/>
    <property type="match status" value="1"/>
</dbReference>
<dbReference type="Proteomes" id="UP001153954">
    <property type="component" value="Unassembled WGS sequence"/>
</dbReference>
<dbReference type="EMBL" id="CAKOGL010000030">
    <property type="protein sequence ID" value="CAH2107801.1"/>
    <property type="molecule type" value="Genomic_DNA"/>
</dbReference>
<keyword evidence="3" id="KW-1185">Reference proteome</keyword>